<keyword evidence="3" id="KW-1185">Reference proteome</keyword>
<evidence type="ECO:0000256" key="1">
    <source>
        <dbReference type="SAM" id="MobiDB-lite"/>
    </source>
</evidence>
<accession>A0A9P6ERM1</accession>
<reference evidence="2" key="1">
    <citation type="submission" date="2020-11" db="EMBL/GenBank/DDBJ databases">
        <authorList>
            <consortium name="DOE Joint Genome Institute"/>
            <person name="Ahrendt S."/>
            <person name="Riley R."/>
            <person name="Andreopoulos W."/>
            <person name="Labutti K."/>
            <person name="Pangilinan J."/>
            <person name="Ruiz-Duenas F.J."/>
            <person name="Barrasa J.M."/>
            <person name="Sanchez-Garcia M."/>
            <person name="Camarero S."/>
            <person name="Miyauchi S."/>
            <person name="Serrano A."/>
            <person name="Linde D."/>
            <person name="Babiker R."/>
            <person name="Drula E."/>
            <person name="Ayuso-Fernandez I."/>
            <person name="Pacheco R."/>
            <person name="Padilla G."/>
            <person name="Ferreira P."/>
            <person name="Barriuso J."/>
            <person name="Kellner H."/>
            <person name="Castanera R."/>
            <person name="Alfaro M."/>
            <person name="Ramirez L."/>
            <person name="Pisabarro A.G."/>
            <person name="Kuo A."/>
            <person name="Tritt A."/>
            <person name="Lipzen A."/>
            <person name="He G."/>
            <person name="Yan M."/>
            <person name="Ng V."/>
            <person name="Cullen D."/>
            <person name="Martin F."/>
            <person name="Rosso M.-N."/>
            <person name="Henrissat B."/>
            <person name="Hibbett D."/>
            <person name="Martinez A.T."/>
            <person name="Grigoriev I.V."/>
        </authorList>
    </citation>
    <scope>NUCLEOTIDE SEQUENCE</scope>
    <source>
        <strain evidence="2">CBS 506.95</strain>
    </source>
</reference>
<feature type="region of interest" description="Disordered" evidence="1">
    <location>
        <begin position="41"/>
        <end position="155"/>
    </location>
</feature>
<dbReference type="EMBL" id="MU157828">
    <property type="protein sequence ID" value="KAF9533409.1"/>
    <property type="molecule type" value="Genomic_DNA"/>
</dbReference>
<feature type="compositionally biased region" description="Low complexity" evidence="1">
    <location>
        <begin position="112"/>
        <end position="128"/>
    </location>
</feature>
<dbReference type="OrthoDB" id="3183767at2759"/>
<feature type="compositionally biased region" description="Acidic residues" evidence="1">
    <location>
        <begin position="1201"/>
        <end position="1231"/>
    </location>
</feature>
<gene>
    <name evidence="2" type="ORF">CPB83DRAFT_889921</name>
</gene>
<sequence length="1244" mass="140927">MPASFECVEGCSKLFATSGNLSKHKNACPTARNVRQRAQALQLAKSQTGSTTESSRSTTRKGRLQAALLATSSSKEGPSANATPTSIHQEHPDGPAAPVEQELMPMDIDDLPSAAPSIAPSPPALTRTGRPRREYRVPRRFQDDPPAPPTPAVQVDSNIQPRIPRVILHVHDRLVTCLNAFGIWRDYPNRPTVDPDATLSLDDLATPHNTTNSTSALPTLSQHMGEQITSANNPSYWPFANMTIYRMMKWLNNGKTSKSEAETTELVKNVILKPDFKPEDLAGFDAHRENQRFDKASSGSAFKKQFQESSVNILVPSGSVDIPPQRFTVPGLLHRKITTVIQEAFTGSFAHLLHFSPFKLFQKSPDTGEAERIHGEVYSSDSFIEEDMKVRRYGKLPPDDPNCKRERVVAAIMFSSDATHLTSFGNAKAWPIYLMLGNLSKYFRSQPSLGALYHLAYIPSLPDSFQHFASSFHSKWKTQKRQILTHCRRELMHAVWETLLDADFIHAYKYGIVIECIDGIERRVYPRLFTYSADYPEKVLLATIRDMGSCPCPRCLVPKLNLDRLGMKRDIAFRMKHVRNYVADKVIRAREIIYKLAKPITGVGVEGLLKPFSGVPTENAFAKKLSNLTHNEAEFNPSNMLVVDLLHEFELGVWKSTFTHLIRLLYAAGNRSDHLVIELDRRFRQISTFGHGTIRTFAANSSEMKKMAARDFEDLLQCSIPVFEGLFEEPHNRRVMKLLYRTAEWHALAKLRMQTESSLKLLEDLTTEFGKLMREFRDKTCEDFATVELPREAEARKRRNKDSPSNAAPTGGQNASTPESTGRKPKVWNLLTAKLHFLGDYLYHIRRFGTTDSYSTQLGELAHRFIKRLYGLTNKKDAMAQVGRKYTRYEVLSTAEKDEIQESESKARLADHHYISSSRNRPISVFEFVLSAPTDPSKKNFLPKLRDHLLGRLLDREFDGDAHESFTDQDRSTVRIRNNIIYRNCTARINYTTYDMRRDYDTINPRTHPFIMVASPEPEPGAHPFWYAAVLGVFHADVQHTGPRSHDYRPRSMEFLWVRWLGVVPSHRFGRQQAKLPKVGFIPESDEFAFGFLDPALVIRGCHLIPSFVDGRTSGLLSTNLTTEARPNTESDDWTNYYVGIFVDRDMIMRHLGLGVGHRGLHRLLTTNVDLHAEDDIEDNTEPDDGDEFQEEAQTDQSMEQLEEGADEEVEGGDSELDEDEEIEEDPEEDMGAASDGDLGYDDF</sequence>
<name>A0A9P6ERM1_9AGAR</name>
<evidence type="ECO:0000313" key="3">
    <source>
        <dbReference type="Proteomes" id="UP000807306"/>
    </source>
</evidence>
<protein>
    <submittedName>
        <fullName evidence="2">Uncharacterized protein</fullName>
    </submittedName>
</protein>
<proteinExistence type="predicted"/>
<dbReference type="AlphaFoldDB" id="A0A9P6ERM1"/>
<feature type="compositionally biased region" description="Low complexity" evidence="1">
    <location>
        <begin position="46"/>
        <end position="57"/>
    </location>
</feature>
<feature type="compositionally biased region" description="Basic and acidic residues" evidence="1">
    <location>
        <begin position="131"/>
        <end position="143"/>
    </location>
</feature>
<feature type="region of interest" description="Disordered" evidence="1">
    <location>
        <begin position="792"/>
        <end position="823"/>
    </location>
</feature>
<evidence type="ECO:0000313" key="2">
    <source>
        <dbReference type="EMBL" id="KAF9533409.1"/>
    </source>
</evidence>
<feature type="compositionally biased region" description="Polar residues" evidence="1">
    <location>
        <begin position="70"/>
        <end position="87"/>
    </location>
</feature>
<organism evidence="2 3">
    <name type="scientific">Crepidotus variabilis</name>
    <dbReference type="NCBI Taxonomy" id="179855"/>
    <lineage>
        <taxon>Eukaryota</taxon>
        <taxon>Fungi</taxon>
        <taxon>Dikarya</taxon>
        <taxon>Basidiomycota</taxon>
        <taxon>Agaricomycotina</taxon>
        <taxon>Agaricomycetes</taxon>
        <taxon>Agaricomycetidae</taxon>
        <taxon>Agaricales</taxon>
        <taxon>Agaricineae</taxon>
        <taxon>Crepidotaceae</taxon>
        <taxon>Crepidotus</taxon>
    </lineage>
</organism>
<feature type="compositionally biased region" description="Polar residues" evidence="1">
    <location>
        <begin position="803"/>
        <end position="820"/>
    </location>
</feature>
<comment type="caution">
    <text evidence="2">The sequence shown here is derived from an EMBL/GenBank/DDBJ whole genome shotgun (WGS) entry which is preliminary data.</text>
</comment>
<dbReference type="InterPro" id="IPR041078">
    <property type="entry name" value="Plavaka"/>
</dbReference>
<dbReference type="Proteomes" id="UP000807306">
    <property type="component" value="Unassembled WGS sequence"/>
</dbReference>
<feature type="compositionally biased region" description="Acidic residues" evidence="1">
    <location>
        <begin position="1174"/>
        <end position="1194"/>
    </location>
</feature>
<dbReference type="Pfam" id="PF18759">
    <property type="entry name" value="Plavaka"/>
    <property type="match status" value="1"/>
</dbReference>
<feature type="region of interest" description="Disordered" evidence="1">
    <location>
        <begin position="1174"/>
        <end position="1244"/>
    </location>
</feature>